<dbReference type="Proteomes" id="UP000836788">
    <property type="component" value="Chromosome 24"/>
</dbReference>
<accession>A0A8J9X5E2</accession>
<feature type="region of interest" description="Disordered" evidence="1">
    <location>
        <begin position="62"/>
        <end position="85"/>
    </location>
</feature>
<evidence type="ECO:0000256" key="1">
    <source>
        <dbReference type="SAM" id="MobiDB-lite"/>
    </source>
</evidence>
<gene>
    <name evidence="2" type="ORF">PTTT1_LOCUS33622</name>
</gene>
<proteinExistence type="predicted"/>
<reference evidence="2" key="1">
    <citation type="submission" date="2022-02" db="EMBL/GenBank/DDBJ databases">
        <authorList>
            <person name="Giguere J D."/>
        </authorList>
    </citation>
    <scope>NUCLEOTIDE SEQUENCE</scope>
    <source>
        <strain evidence="2">CCAP 1055/1</strain>
    </source>
</reference>
<dbReference type="AlphaFoldDB" id="A0A8J9X5E2"/>
<name>A0A8J9X5E2_PHATR</name>
<sequence length="538" mass="61095">MLRNKYSTSGPRRRKCLAFITCTVFCTVSQGWIPSNERNAAQRRRDLPTSVTKVKTNPFWAMSSSDLKDDRSKRETSSNNRTPKMKEYDKNSVVSRLHQAASRAHLRQQLKDAQEATTASTKLHREGPRLASLQKLNTAIDLRLDSNRFPYNSVSFQVLQAARDPMIAVVSHNQQVAAHQQAVAATSVLFEKCRQVAIVLSKSLQKDQVTVEYANRIRRLLKAMLEEDYHPDAICFVGGTSTGNKIADADAGYIYFRYLCACQNISLDGIQFILEYTRAEQGAFQNVVDELQQKCLPLWRKAAFNEEDEDYQSFSTKIRRRLRVHFSIVSSEYHLCQLNDIHVRSPGQSPLRALGGWMRVSVDTTWAYQYSTTMLPRQKNPARSFCAKHYKTAQRLVPALHNLRGVVDNREFFQRDNYRVLVSARRSLVTDMEKLYHRQPSLKDVHKLCSDDGKPMDVILESALLNLGRCLDLVRPAGLLTGIVSSTDWSLALTFLEQAVQQICKACDPDEPLDYSDWGSLGDLTLASSWTAATERKS</sequence>
<protein>
    <submittedName>
        <fullName evidence="2">Uncharacterized protein</fullName>
    </submittedName>
</protein>
<dbReference type="EMBL" id="OU594965">
    <property type="protein sequence ID" value="CAG9286840.1"/>
    <property type="molecule type" value="Genomic_DNA"/>
</dbReference>
<evidence type="ECO:0000313" key="2">
    <source>
        <dbReference type="EMBL" id="CAG9286840.1"/>
    </source>
</evidence>
<feature type="compositionally biased region" description="Basic and acidic residues" evidence="1">
    <location>
        <begin position="66"/>
        <end position="76"/>
    </location>
</feature>
<organism evidence="2">
    <name type="scientific">Phaeodactylum tricornutum</name>
    <name type="common">Diatom</name>
    <dbReference type="NCBI Taxonomy" id="2850"/>
    <lineage>
        <taxon>Eukaryota</taxon>
        <taxon>Sar</taxon>
        <taxon>Stramenopiles</taxon>
        <taxon>Ochrophyta</taxon>
        <taxon>Bacillariophyta</taxon>
        <taxon>Bacillariophyceae</taxon>
        <taxon>Bacillariophycidae</taxon>
        <taxon>Naviculales</taxon>
        <taxon>Phaeodactylaceae</taxon>
        <taxon>Phaeodactylum</taxon>
    </lineage>
</organism>